<sequence>MTAQTFDQPPSSEVLDPARRRELDGVEVRVVVREHLRGHPQHIDADVAGPSLVERFARTPVVGAVAPCAVEPSVSVRPIVHADLVGVHLRDS</sequence>
<dbReference type="AlphaFoldDB" id="A0A7Z8K121"/>
<proteinExistence type="predicted"/>
<dbReference type="RefSeq" id="WP_154728380.1">
    <property type="nucleotide sequence ID" value="NZ_SZYE01000015.1"/>
</dbReference>
<protein>
    <submittedName>
        <fullName evidence="1">Uncharacterized protein</fullName>
    </submittedName>
</protein>
<comment type="caution">
    <text evidence="1">The sequence shown here is derived from an EMBL/GenBank/DDBJ whole genome shotgun (WGS) entry which is preliminary data.</text>
</comment>
<name>A0A7Z8K121_9CELL</name>
<dbReference type="Proteomes" id="UP000308121">
    <property type="component" value="Unassembled WGS sequence"/>
</dbReference>
<evidence type="ECO:0000313" key="2">
    <source>
        <dbReference type="Proteomes" id="UP000308121"/>
    </source>
</evidence>
<evidence type="ECO:0000313" key="1">
    <source>
        <dbReference type="EMBL" id="TKR26784.1"/>
    </source>
</evidence>
<accession>A0A7Z8K121</accession>
<gene>
    <name evidence="1" type="ORF">FA014_03825</name>
</gene>
<dbReference type="EMBL" id="SZYE01000015">
    <property type="protein sequence ID" value="TKR26784.1"/>
    <property type="molecule type" value="Genomic_DNA"/>
</dbReference>
<reference evidence="1 2" key="1">
    <citation type="submission" date="2019-05" db="EMBL/GenBank/DDBJ databases">
        <title>Genome sequence of Cellulomonas hominis strain CS1.</title>
        <authorList>
            <person name="Belmont J."/>
            <person name="Maclea K.S."/>
        </authorList>
    </citation>
    <scope>NUCLEOTIDE SEQUENCE [LARGE SCALE GENOMIC DNA]</scope>
    <source>
        <strain evidence="1 2">CS1</strain>
    </source>
</reference>
<organism evidence="1 2">
    <name type="scientific">Cellulomonas hominis</name>
    <dbReference type="NCBI Taxonomy" id="156981"/>
    <lineage>
        <taxon>Bacteria</taxon>
        <taxon>Bacillati</taxon>
        <taxon>Actinomycetota</taxon>
        <taxon>Actinomycetes</taxon>
        <taxon>Micrococcales</taxon>
        <taxon>Cellulomonadaceae</taxon>
        <taxon>Cellulomonas</taxon>
    </lineage>
</organism>